<sequence length="110" mass="12057">MSREPCALREIRVTAPCNVKVAHEPCAPSGVMGTAESNVPGSYELCAWEAEQALWWCVAPSPEGLRLRHNTLIFGLLMALCRSSPFTPVSARDIQQGRNYRPAAKEDVTS</sequence>
<evidence type="ECO:0000313" key="1">
    <source>
        <dbReference type="EMBL" id="KAJ1160770.1"/>
    </source>
</evidence>
<keyword evidence="2" id="KW-1185">Reference proteome</keyword>
<dbReference type="Proteomes" id="UP001066276">
    <property type="component" value="Chromosome 4_2"/>
</dbReference>
<gene>
    <name evidence="1" type="ORF">NDU88_001263</name>
</gene>
<comment type="caution">
    <text evidence="1">The sequence shown here is derived from an EMBL/GenBank/DDBJ whole genome shotgun (WGS) entry which is preliminary data.</text>
</comment>
<proteinExistence type="predicted"/>
<dbReference type="AlphaFoldDB" id="A0AAV7S9F0"/>
<name>A0AAV7S9F0_PLEWA</name>
<dbReference type="EMBL" id="JANPWB010000008">
    <property type="protein sequence ID" value="KAJ1160770.1"/>
    <property type="molecule type" value="Genomic_DNA"/>
</dbReference>
<evidence type="ECO:0000313" key="2">
    <source>
        <dbReference type="Proteomes" id="UP001066276"/>
    </source>
</evidence>
<reference evidence="1" key="1">
    <citation type="journal article" date="2022" name="bioRxiv">
        <title>Sequencing and chromosome-scale assembly of the giantPleurodeles waltlgenome.</title>
        <authorList>
            <person name="Brown T."/>
            <person name="Elewa A."/>
            <person name="Iarovenko S."/>
            <person name="Subramanian E."/>
            <person name="Araus A.J."/>
            <person name="Petzold A."/>
            <person name="Susuki M."/>
            <person name="Suzuki K.-i.T."/>
            <person name="Hayashi T."/>
            <person name="Toyoda A."/>
            <person name="Oliveira C."/>
            <person name="Osipova E."/>
            <person name="Leigh N.D."/>
            <person name="Simon A."/>
            <person name="Yun M.H."/>
        </authorList>
    </citation>
    <scope>NUCLEOTIDE SEQUENCE</scope>
    <source>
        <strain evidence="1">20211129_DDA</strain>
        <tissue evidence="1">Liver</tissue>
    </source>
</reference>
<accession>A0AAV7S9F0</accession>
<organism evidence="1 2">
    <name type="scientific">Pleurodeles waltl</name>
    <name type="common">Iberian ribbed newt</name>
    <dbReference type="NCBI Taxonomy" id="8319"/>
    <lineage>
        <taxon>Eukaryota</taxon>
        <taxon>Metazoa</taxon>
        <taxon>Chordata</taxon>
        <taxon>Craniata</taxon>
        <taxon>Vertebrata</taxon>
        <taxon>Euteleostomi</taxon>
        <taxon>Amphibia</taxon>
        <taxon>Batrachia</taxon>
        <taxon>Caudata</taxon>
        <taxon>Salamandroidea</taxon>
        <taxon>Salamandridae</taxon>
        <taxon>Pleurodelinae</taxon>
        <taxon>Pleurodeles</taxon>
    </lineage>
</organism>
<protein>
    <submittedName>
        <fullName evidence="1">Uncharacterized protein</fullName>
    </submittedName>
</protein>